<comment type="caution">
    <text evidence="1">The sequence shown here is derived from an EMBL/GenBank/DDBJ whole genome shotgun (WGS) entry which is preliminary data.</text>
</comment>
<accession>A0ACC3BW88</accession>
<reference evidence="1" key="1">
    <citation type="submission" date="2019-11" db="EMBL/GenBank/DDBJ databases">
        <title>Nori genome reveals adaptations in red seaweeds to the harsh intertidal environment.</title>
        <authorList>
            <person name="Wang D."/>
            <person name="Mao Y."/>
        </authorList>
    </citation>
    <scope>NUCLEOTIDE SEQUENCE</scope>
    <source>
        <tissue evidence="1">Gametophyte</tissue>
    </source>
</reference>
<dbReference type="Proteomes" id="UP000798662">
    <property type="component" value="Chromosome 1"/>
</dbReference>
<name>A0ACC3BW88_PYRYE</name>
<protein>
    <submittedName>
        <fullName evidence="1">Uncharacterized protein</fullName>
    </submittedName>
</protein>
<proteinExistence type="predicted"/>
<sequence length="754" mass="80928">MRRLRGPFVAVVMAALAAAGSAVVVVTVTVKVVGAVAVPREHPAGDVTDPAARPQAAQEASGPTVIPFPAPPPSPWVGRFHELPSLQCRLHPTTPGGVSPDPEAVTNPFGRGGTGWVLRAHPEAVNVVVPYGAGTCASPLNDVFQLSYLAAPNEVRERWVFKASTNVSMGADATAEFAWAGGAYRAHLSWLAMQGSQVQESDGFRSSELFRPNPCTTAHARSGLVCEEEVARMLSIHRNQGVGTIRRHRGIYDVLSVHRTSYGVTLDERGEVVVALDIVSDASGLDNVAVVQYTTRDGHERPVLAGETALLTLGRAVVADPSWLGAAFPGGLNASVFFSTLHPSTSYQSVTWPLRHGATATNSSRWLQNLATTLCTPPASSFVVDDSFCDGVRQRSRSLRFPLRAGGRPVAASLGLSAVTTVSQTEMEHVWIINLPDKNVTALACPDFDGWTYDNATQPLWLLGRSDRELHTTGPTGSTEMELAASLSSCAMSDVRKDLASVYNFLDHLTYQLSQRYRRDRFQADPPDDPFSDAGLLLAVLVVVPEVAAILLLLVQPRSRQRRLSRWYGREGSTMVLVLAAGAVALIGIGFADRQEHVGHAWRASTVQNRRRIAINETEQLLFTPSQIDYSGRLTIDEEILYIVARSGFRPTLTRLLLAVSVAVYAVLCAAVLLRVGVAMWRERSGPEHGVENDADGVKPRRPRRRRRRRGRTAALPVEEGAGPSVDGNGDGSDGGGSGGGGGAGIQRPTAARS</sequence>
<gene>
    <name evidence="1" type="ORF">I4F81_004865</name>
</gene>
<dbReference type="EMBL" id="CM020618">
    <property type="protein sequence ID" value="KAK1862291.1"/>
    <property type="molecule type" value="Genomic_DNA"/>
</dbReference>
<organism evidence="1 2">
    <name type="scientific">Pyropia yezoensis</name>
    <name type="common">Susabi-nori</name>
    <name type="synonym">Porphyra yezoensis</name>
    <dbReference type="NCBI Taxonomy" id="2788"/>
    <lineage>
        <taxon>Eukaryota</taxon>
        <taxon>Rhodophyta</taxon>
        <taxon>Bangiophyceae</taxon>
        <taxon>Bangiales</taxon>
        <taxon>Bangiaceae</taxon>
        <taxon>Pyropia</taxon>
    </lineage>
</organism>
<keyword evidence="2" id="KW-1185">Reference proteome</keyword>
<evidence type="ECO:0000313" key="1">
    <source>
        <dbReference type="EMBL" id="KAK1862291.1"/>
    </source>
</evidence>
<evidence type="ECO:0000313" key="2">
    <source>
        <dbReference type="Proteomes" id="UP000798662"/>
    </source>
</evidence>